<evidence type="ECO:0000313" key="3">
    <source>
        <dbReference type="Proteomes" id="UP000183940"/>
    </source>
</evidence>
<dbReference type="Proteomes" id="UP000183940">
    <property type="component" value="Unassembled WGS sequence"/>
</dbReference>
<sequence length="177" mass="20000">MAGGSRLSQVILLSMGVWAVLLGGCNPVEVPLGPQAINSRYREEQPAVSGSGQYVAFVSNRDRRQQIYLYHLSQRQFIQLPRLNQPNAIIESPSISYNARYIVYLSSIRGKPEIILYDRVTKRQEALTLAYPGWVRNPSISPDGRYVVFETDRRGQWDIEVIDRGPNIELDIPDGPV</sequence>
<organism evidence="2 3">
    <name type="scientific">Roseofilum reptotaenium AO1-A</name>
    <dbReference type="NCBI Taxonomy" id="1925591"/>
    <lineage>
        <taxon>Bacteria</taxon>
        <taxon>Bacillati</taxon>
        <taxon>Cyanobacteriota</taxon>
        <taxon>Cyanophyceae</taxon>
        <taxon>Desertifilales</taxon>
        <taxon>Desertifilaceae</taxon>
        <taxon>Roseofilum</taxon>
    </lineage>
</organism>
<dbReference type="PROSITE" id="PS51257">
    <property type="entry name" value="PROKAR_LIPOPROTEIN"/>
    <property type="match status" value="1"/>
</dbReference>
<accession>A0A1L9QT98</accession>
<dbReference type="EMBL" id="MLAW01000013">
    <property type="protein sequence ID" value="OJJ25807.1"/>
    <property type="molecule type" value="Genomic_DNA"/>
</dbReference>
<evidence type="ECO:0000313" key="2">
    <source>
        <dbReference type="EMBL" id="OJJ25807.1"/>
    </source>
</evidence>
<protein>
    <submittedName>
        <fullName evidence="2">Biopolymer transporter Tol</fullName>
    </submittedName>
</protein>
<dbReference type="InterPro" id="IPR011659">
    <property type="entry name" value="WD40"/>
</dbReference>
<proteinExistence type="inferred from homology"/>
<name>A0A1L9QT98_9CYAN</name>
<keyword evidence="3" id="KW-1185">Reference proteome</keyword>
<dbReference type="Gene3D" id="2.120.10.30">
    <property type="entry name" value="TolB, C-terminal domain"/>
    <property type="match status" value="1"/>
</dbReference>
<dbReference type="PANTHER" id="PTHR36842:SF2">
    <property type="entry name" value="SLR0505 PROTEIN"/>
    <property type="match status" value="1"/>
</dbReference>
<reference evidence="2" key="1">
    <citation type="submission" date="2016-10" db="EMBL/GenBank/DDBJ databases">
        <title>CRISPR-Cas defence system in Roseofilum reptotaenium: evidence of a bacteriophage-cyanobacterium arms race in the coral black band disease.</title>
        <authorList>
            <person name="Buerger P."/>
            <person name="Wood-Charlson E.M."/>
            <person name="Weynberg K.D."/>
            <person name="Willis B."/>
            <person name="Van Oppen M.J."/>
        </authorList>
    </citation>
    <scope>NUCLEOTIDE SEQUENCE [LARGE SCALE GENOMIC DNA]</scope>
    <source>
        <strain evidence="2">AO1-A</strain>
    </source>
</reference>
<gene>
    <name evidence="2" type="ORF">BI308_09835</name>
</gene>
<dbReference type="SUPFAM" id="SSF82171">
    <property type="entry name" value="DPP6 N-terminal domain-like"/>
    <property type="match status" value="1"/>
</dbReference>
<dbReference type="InterPro" id="IPR011042">
    <property type="entry name" value="6-blade_b-propeller_TolB-like"/>
</dbReference>
<dbReference type="AlphaFoldDB" id="A0A1L9QT98"/>
<dbReference type="STRING" id="1925591.BI308_09835"/>
<evidence type="ECO:0000256" key="1">
    <source>
        <dbReference type="ARBA" id="ARBA00009820"/>
    </source>
</evidence>
<dbReference type="Pfam" id="PF07676">
    <property type="entry name" value="PD40"/>
    <property type="match status" value="2"/>
</dbReference>
<comment type="similarity">
    <text evidence="1">Belongs to the TolB family.</text>
</comment>
<dbReference type="PANTHER" id="PTHR36842">
    <property type="entry name" value="PROTEIN TOLB HOMOLOG"/>
    <property type="match status" value="1"/>
</dbReference>
<comment type="caution">
    <text evidence="2">The sequence shown here is derived from an EMBL/GenBank/DDBJ whole genome shotgun (WGS) entry which is preliminary data.</text>
</comment>